<proteinExistence type="inferred from homology"/>
<evidence type="ECO:0000259" key="3">
    <source>
        <dbReference type="Pfam" id="PF05649"/>
    </source>
</evidence>
<dbReference type="PANTHER" id="PTHR11733:SF240">
    <property type="entry name" value="GH14155P-RELATED"/>
    <property type="match status" value="1"/>
</dbReference>
<name>A0A1D2AHM5_ORNBR</name>
<evidence type="ECO:0000313" key="4">
    <source>
        <dbReference type="EMBL" id="JAT78706.1"/>
    </source>
</evidence>
<dbReference type="GO" id="GO:0004222">
    <property type="term" value="F:metalloendopeptidase activity"/>
    <property type="evidence" value="ECO:0007669"/>
    <property type="project" value="InterPro"/>
</dbReference>
<dbReference type="InterPro" id="IPR008753">
    <property type="entry name" value="Peptidase_M13_N"/>
</dbReference>
<evidence type="ECO:0000256" key="2">
    <source>
        <dbReference type="SAM" id="MobiDB-lite"/>
    </source>
</evidence>
<sequence length="297" mass="33957">SNGLPTADNADKPAKSSQSDLQPLPECPGTGDTMTATCVCNTTQCQQKADFIGSILNESIDPCENFYDYVCQRWKDKYQIPEDKSRYGIFEQLHEKLQEEIRDILGNASNDDKTSENPKIKRKVLNIYKSCLTECEESEQLSALRAVMRDVGITEWPGLSPNERIPDWQSTFANLVSKLNIEPIFDIYVDQDPKNVTQYGIQLDQVTFDEVGRNQLLNQTDEHNSKLIEAYKEYIKAATDLMANGSVPEDDLKAFADQVVNFETELANRTRPEEARRDYLAMYNRKPFKSCRRKSLR</sequence>
<feature type="region of interest" description="Disordered" evidence="2">
    <location>
        <begin position="1"/>
        <end position="27"/>
    </location>
</feature>
<accession>A0A1D2AHM5</accession>
<dbReference type="GO" id="GO:0005886">
    <property type="term" value="C:plasma membrane"/>
    <property type="evidence" value="ECO:0007669"/>
    <property type="project" value="TreeGrafter"/>
</dbReference>
<dbReference type="InterPro" id="IPR024079">
    <property type="entry name" value="MetalloPept_cat_dom_sf"/>
</dbReference>
<dbReference type="GO" id="GO:0016485">
    <property type="term" value="P:protein processing"/>
    <property type="evidence" value="ECO:0007669"/>
    <property type="project" value="TreeGrafter"/>
</dbReference>
<dbReference type="EMBL" id="GETE01001283">
    <property type="protein sequence ID" value="JAT78706.1"/>
    <property type="molecule type" value="Transcribed_RNA"/>
</dbReference>
<dbReference type="InterPro" id="IPR042089">
    <property type="entry name" value="Peptidase_M13_dom_2"/>
</dbReference>
<evidence type="ECO:0000256" key="1">
    <source>
        <dbReference type="ARBA" id="ARBA00007357"/>
    </source>
</evidence>
<feature type="non-terminal residue" evidence="4">
    <location>
        <position position="1"/>
    </location>
</feature>
<dbReference type="Gene3D" id="3.40.390.10">
    <property type="entry name" value="Collagenase (Catalytic Domain)"/>
    <property type="match status" value="1"/>
</dbReference>
<reference evidence="4" key="1">
    <citation type="submission" date="2016-07" db="EMBL/GenBank/DDBJ databases">
        <title>Salivary Glands transcriptome analysis on engorged females of Ornithodoros brasiliensis (Acari:Argasidae).</title>
        <authorList>
            <person name="Simons S.M."/>
            <person name="Carvalho E."/>
            <person name="Junqueira-de-Azevedo I."/>
            <person name="Ho P.L."/>
            <person name="Giovanni D."/>
            <person name="Mendonca R."/>
            <person name="Onofrio V."/>
            <person name="Landulfo G."/>
            <person name="Ramirez D."/>
            <person name="Barros-Battesti D."/>
        </authorList>
    </citation>
    <scope>NUCLEOTIDE SEQUENCE</scope>
    <source>
        <strain evidence="4">Female</strain>
        <tissue evidence="4">Salivary gland</tissue>
    </source>
</reference>
<protein>
    <submittedName>
        <fullName evidence="4">Endothelin converting enzyme 1</fullName>
    </submittedName>
</protein>
<dbReference type="InterPro" id="IPR000718">
    <property type="entry name" value="Peptidase_M13"/>
</dbReference>
<dbReference type="PROSITE" id="PS51885">
    <property type="entry name" value="NEPRILYSIN"/>
    <property type="match status" value="1"/>
</dbReference>
<dbReference type="Pfam" id="PF05649">
    <property type="entry name" value="Peptidase_M13_N"/>
    <property type="match status" value="1"/>
</dbReference>
<organism evidence="4">
    <name type="scientific">Ornithodoros brasiliensis</name>
    <name type="common">Mouro tick</name>
    <dbReference type="NCBI Taxonomy" id="888526"/>
    <lineage>
        <taxon>Eukaryota</taxon>
        <taxon>Metazoa</taxon>
        <taxon>Ecdysozoa</taxon>
        <taxon>Arthropoda</taxon>
        <taxon>Chelicerata</taxon>
        <taxon>Arachnida</taxon>
        <taxon>Acari</taxon>
        <taxon>Parasitiformes</taxon>
        <taxon>Ixodida</taxon>
        <taxon>Ixodoidea</taxon>
        <taxon>Argasidae</taxon>
        <taxon>Ornithodorinae</taxon>
        <taxon>Ornithodoros</taxon>
    </lineage>
</organism>
<dbReference type="Gene3D" id="1.10.1380.10">
    <property type="entry name" value="Neutral endopeptidase , domain2"/>
    <property type="match status" value="1"/>
</dbReference>
<feature type="domain" description="Peptidase M13 N-terminal" evidence="3">
    <location>
        <begin position="62"/>
        <end position="289"/>
    </location>
</feature>
<dbReference type="SUPFAM" id="SSF55486">
    <property type="entry name" value="Metalloproteases ('zincins'), catalytic domain"/>
    <property type="match status" value="1"/>
</dbReference>
<dbReference type="PANTHER" id="PTHR11733">
    <property type="entry name" value="ZINC METALLOPROTEASE FAMILY M13 NEPRILYSIN-RELATED"/>
    <property type="match status" value="1"/>
</dbReference>
<dbReference type="AlphaFoldDB" id="A0A1D2AHM5"/>
<comment type="similarity">
    <text evidence="1">Belongs to the peptidase M13 family.</text>
</comment>